<proteinExistence type="predicted"/>
<evidence type="ECO:0000313" key="1">
    <source>
        <dbReference type="EMBL" id="VDD02781.1"/>
    </source>
</evidence>
<name>A0A3P6BZU4_BRACM</name>
<organism evidence="1">
    <name type="scientific">Brassica campestris</name>
    <name type="common">Field mustard</name>
    <dbReference type="NCBI Taxonomy" id="3711"/>
    <lineage>
        <taxon>Eukaryota</taxon>
        <taxon>Viridiplantae</taxon>
        <taxon>Streptophyta</taxon>
        <taxon>Embryophyta</taxon>
        <taxon>Tracheophyta</taxon>
        <taxon>Spermatophyta</taxon>
        <taxon>Magnoliopsida</taxon>
        <taxon>eudicotyledons</taxon>
        <taxon>Gunneridae</taxon>
        <taxon>Pentapetalae</taxon>
        <taxon>rosids</taxon>
        <taxon>malvids</taxon>
        <taxon>Brassicales</taxon>
        <taxon>Brassicaceae</taxon>
        <taxon>Brassiceae</taxon>
        <taxon>Brassica</taxon>
    </lineage>
</organism>
<reference evidence="1" key="1">
    <citation type="submission" date="2018-11" db="EMBL/GenBank/DDBJ databases">
        <authorList>
            <consortium name="Genoscope - CEA"/>
            <person name="William W."/>
        </authorList>
    </citation>
    <scope>NUCLEOTIDE SEQUENCE</scope>
</reference>
<sequence>MFKKIGDGRNTRVWLDNWLLDSSPRPPMYRQDAVVDLTLSVNDLIDRHTSSWNADLVRQLIAEVDVDLVLNTKIVQSRDDSLISACSQKQNIGVSLRLSFPWLLWHIWKARNKFCFEQVQPIALEVVRKAREEATVWLNLHGYLPECLNTSASDPESTVVWSKPQGPGLKCNIGVSWNGSSSVSGASWIIRNSRGKEIL</sequence>
<accession>A0A3P6BZU4</accession>
<protein>
    <recommendedName>
        <fullName evidence="2">Reverse transcriptase zinc-binding domain-containing protein</fullName>
    </recommendedName>
</protein>
<evidence type="ECO:0008006" key="2">
    <source>
        <dbReference type="Google" id="ProtNLM"/>
    </source>
</evidence>
<gene>
    <name evidence="1" type="ORF">BRAA08T32258Z</name>
</gene>
<dbReference type="AlphaFoldDB" id="A0A3P6BZU4"/>
<dbReference type="EMBL" id="LR031575">
    <property type="protein sequence ID" value="VDD02781.1"/>
    <property type="molecule type" value="Genomic_DNA"/>
</dbReference>